<dbReference type="GO" id="GO:0050660">
    <property type="term" value="F:flavin adenine dinucleotide binding"/>
    <property type="evidence" value="ECO:0007669"/>
    <property type="project" value="InterPro"/>
</dbReference>
<dbReference type="InterPro" id="IPR035587">
    <property type="entry name" value="DUS-like_FMN-bd"/>
</dbReference>
<evidence type="ECO:0000256" key="10">
    <source>
        <dbReference type="ARBA" id="ARBA00048342"/>
    </source>
</evidence>
<evidence type="ECO:0000256" key="2">
    <source>
        <dbReference type="ARBA" id="ARBA00005451"/>
    </source>
</evidence>
<dbReference type="InterPro" id="IPR018517">
    <property type="entry name" value="tRNA_hU_synthase_CS"/>
</dbReference>
<evidence type="ECO:0000259" key="14">
    <source>
        <dbReference type="Pfam" id="PF01207"/>
    </source>
</evidence>
<dbReference type="GO" id="GO:0102265">
    <property type="term" value="F:tRNA-dihydrouridine47 synthase activity"/>
    <property type="evidence" value="ECO:0007669"/>
    <property type="project" value="UniProtKB-EC"/>
</dbReference>
<evidence type="ECO:0000256" key="12">
    <source>
        <dbReference type="ARBA" id="ARBA00049513"/>
    </source>
</evidence>
<accession>A0AAD3CDD1</accession>
<dbReference type="Pfam" id="PF01207">
    <property type="entry name" value="Dus"/>
    <property type="match status" value="1"/>
</dbReference>
<gene>
    <name evidence="15" type="ORF">CTEN210_00191</name>
</gene>
<evidence type="ECO:0000256" key="5">
    <source>
        <dbReference type="ARBA" id="ARBA00022643"/>
    </source>
</evidence>
<proteinExistence type="inferred from homology"/>
<evidence type="ECO:0000313" key="15">
    <source>
        <dbReference type="EMBL" id="GFH43718.1"/>
    </source>
</evidence>
<dbReference type="PANTHER" id="PTHR45846">
    <property type="entry name" value="TRNA-DIHYDROURIDINE(47) SYNTHASE [NAD(P)(+)]-LIKE"/>
    <property type="match status" value="1"/>
</dbReference>
<comment type="catalytic activity">
    <reaction evidence="11">
        <text>a 5,6-dihydrouridine in mRNA + NADP(+) = a uridine in mRNA + NADPH + H(+)</text>
        <dbReference type="Rhea" id="RHEA:69855"/>
        <dbReference type="Rhea" id="RHEA-COMP:14658"/>
        <dbReference type="Rhea" id="RHEA-COMP:17789"/>
        <dbReference type="ChEBI" id="CHEBI:15378"/>
        <dbReference type="ChEBI" id="CHEBI:57783"/>
        <dbReference type="ChEBI" id="CHEBI:58349"/>
        <dbReference type="ChEBI" id="CHEBI:65315"/>
        <dbReference type="ChEBI" id="CHEBI:74443"/>
    </reaction>
    <physiologicalReaction direction="right-to-left" evidence="11">
        <dbReference type="Rhea" id="RHEA:69857"/>
    </physiologicalReaction>
</comment>
<reference evidence="15 16" key="1">
    <citation type="journal article" date="2021" name="Sci. Rep.">
        <title>The genome of the diatom Chaetoceros tenuissimus carries an ancient integrated fragment of an extant virus.</title>
        <authorList>
            <person name="Hongo Y."/>
            <person name="Kimura K."/>
            <person name="Takaki Y."/>
            <person name="Yoshida Y."/>
            <person name="Baba S."/>
            <person name="Kobayashi G."/>
            <person name="Nagasaki K."/>
            <person name="Hano T."/>
            <person name="Tomaru Y."/>
        </authorList>
    </citation>
    <scope>NUCLEOTIDE SEQUENCE [LARGE SCALE GENOMIC DNA]</scope>
    <source>
        <strain evidence="15 16">NIES-3715</strain>
    </source>
</reference>
<keyword evidence="7" id="KW-0521">NADP</keyword>
<keyword evidence="16" id="KW-1185">Reference proteome</keyword>
<evidence type="ECO:0000256" key="7">
    <source>
        <dbReference type="ARBA" id="ARBA00022857"/>
    </source>
</evidence>
<evidence type="ECO:0000256" key="11">
    <source>
        <dbReference type="ARBA" id="ARBA00049447"/>
    </source>
</evidence>
<dbReference type="EMBL" id="BLLK01000015">
    <property type="protein sequence ID" value="GFH43718.1"/>
    <property type="molecule type" value="Genomic_DNA"/>
</dbReference>
<dbReference type="EC" id="1.3.1.89" evidence="3"/>
<dbReference type="PROSITE" id="PS01136">
    <property type="entry name" value="UPF0034"/>
    <property type="match status" value="1"/>
</dbReference>
<keyword evidence="8" id="KW-0560">Oxidoreductase</keyword>
<comment type="caution">
    <text evidence="15">The sequence shown here is derived from an EMBL/GenBank/DDBJ whole genome shotgun (WGS) entry which is preliminary data.</text>
</comment>
<evidence type="ECO:0000256" key="4">
    <source>
        <dbReference type="ARBA" id="ARBA00022630"/>
    </source>
</evidence>
<evidence type="ECO:0000256" key="8">
    <source>
        <dbReference type="ARBA" id="ARBA00023002"/>
    </source>
</evidence>
<comment type="catalytic activity">
    <reaction evidence="10">
        <text>a 5,6-dihydrouridine in mRNA + NAD(+) = a uridine in mRNA + NADH + H(+)</text>
        <dbReference type="Rhea" id="RHEA:69851"/>
        <dbReference type="Rhea" id="RHEA-COMP:14658"/>
        <dbReference type="Rhea" id="RHEA-COMP:17789"/>
        <dbReference type="ChEBI" id="CHEBI:15378"/>
        <dbReference type="ChEBI" id="CHEBI:57540"/>
        <dbReference type="ChEBI" id="CHEBI:57945"/>
        <dbReference type="ChEBI" id="CHEBI:65315"/>
        <dbReference type="ChEBI" id="CHEBI:74443"/>
    </reaction>
    <physiologicalReaction direction="right-to-left" evidence="10">
        <dbReference type="Rhea" id="RHEA:69853"/>
    </physiologicalReaction>
</comment>
<comment type="catalytic activity">
    <reaction evidence="9">
        <text>5,6-dihydrouridine(47) in tRNA + NAD(+) = uridine(47) in tRNA + NADH + H(+)</text>
        <dbReference type="Rhea" id="RHEA:53364"/>
        <dbReference type="Rhea" id="RHEA-COMP:13539"/>
        <dbReference type="Rhea" id="RHEA-COMP:13540"/>
        <dbReference type="ChEBI" id="CHEBI:15378"/>
        <dbReference type="ChEBI" id="CHEBI:57540"/>
        <dbReference type="ChEBI" id="CHEBI:57945"/>
        <dbReference type="ChEBI" id="CHEBI:65315"/>
        <dbReference type="ChEBI" id="CHEBI:74443"/>
        <dbReference type="EC" id="1.3.1.89"/>
    </reaction>
    <physiologicalReaction direction="right-to-left" evidence="9">
        <dbReference type="Rhea" id="RHEA:53366"/>
    </physiologicalReaction>
</comment>
<comment type="catalytic activity">
    <reaction evidence="12">
        <text>5,6-dihydrouridine(47) in tRNA + NADP(+) = uridine(47) in tRNA + NADPH + H(+)</text>
        <dbReference type="Rhea" id="RHEA:53360"/>
        <dbReference type="Rhea" id="RHEA-COMP:13539"/>
        <dbReference type="Rhea" id="RHEA-COMP:13540"/>
        <dbReference type="ChEBI" id="CHEBI:15378"/>
        <dbReference type="ChEBI" id="CHEBI:57783"/>
        <dbReference type="ChEBI" id="CHEBI:58349"/>
        <dbReference type="ChEBI" id="CHEBI:65315"/>
        <dbReference type="ChEBI" id="CHEBI:74443"/>
        <dbReference type="EC" id="1.3.1.89"/>
    </reaction>
    <physiologicalReaction direction="right-to-left" evidence="12">
        <dbReference type="Rhea" id="RHEA:53362"/>
    </physiologicalReaction>
</comment>
<keyword evidence="5" id="KW-0288">FMN</keyword>
<dbReference type="SUPFAM" id="SSF51395">
    <property type="entry name" value="FMN-linked oxidoreductases"/>
    <property type="match status" value="1"/>
</dbReference>
<dbReference type="Proteomes" id="UP001054902">
    <property type="component" value="Unassembled WGS sequence"/>
</dbReference>
<feature type="domain" description="DUS-like FMN-binding" evidence="14">
    <location>
        <begin position="3"/>
        <end position="268"/>
    </location>
</feature>
<name>A0AAD3CDD1_9STRA</name>
<keyword evidence="4" id="KW-0285">Flavoprotein</keyword>
<evidence type="ECO:0000313" key="16">
    <source>
        <dbReference type="Proteomes" id="UP001054902"/>
    </source>
</evidence>
<keyword evidence="6" id="KW-0819">tRNA processing</keyword>
<sequence length="424" mass="47686">MILAPLTRGGNLPFRRLCNDFGCKVSYSEMIYARSLNKGDAVEQARLRSSPNESLYVVQFATNQINEGVKAIKEAKQMGAHAVDLNCGCPIYEVTRRGLGSSLLRSPKKLYKLVEGLVQQSDLPITVKIRLGCEADSINCLDNVKAAREAGASAITIHGRTAQQGYSKNADWDLIKQAVEETRKDGYDIPIIGNGDILTYYEANRRMQESGVDSVMVGRGALAKPWIFQEFEKQQTWTPTAQERVEVYKTLAEYMKDHFGNDDMGRKKSWNFLPWHFEFLSRYKAYPEHQYSEDSIAQPLIQKRIIVPDDMDPIEILLANRCSDAHDRIASILWDADTHIDAYSKLCSYAESDEFATILQTGSGNPEEDKVLANLPKGKAGKWEKRRGRKPGPKRSEEEIAQIRAERAAKKARILAEGGVWPPP</sequence>
<dbReference type="PANTHER" id="PTHR45846:SF1">
    <property type="entry name" value="TRNA-DIHYDROURIDINE(47) SYNTHASE [NAD(P)(+)]-LIKE"/>
    <property type="match status" value="1"/>
</dbReference>
<feature type="region of interest" description="Disordered" evidence="13">
    <location>
        <begin position="376"/>
        <end position="399"/>
    </location>
</feature>
<dbReference type="InterPro" id="IPR013785">
    <property type="entry name" value="Aldolase_TIM"/>
</dbReference>
<evidence type="ECO:0000256" key="13">
    <source>
        <dbReference type="SAM" id="MobiDB-lite"/>
    </source>
</evidence>
<dbReference type="Gene3D" id="3.20.20.70">
    <property type="entry name" value="Aldolase class I"/>
    <property type="match status" value="1"/>
</dbReference>
<evidence type="ECO:0000256" key="6">
    <source>
        <dbReference type="ARBA" id="ARBA00022694"/>
    </source>
</evidence>
<dbReference type="AlphaFoldDB" id="A0AAD3CDD1"/>
<evidence type="ECO:0000256" key="1">
    <source>
        <dbReference type="ARBA" id="ARBA00001917"/>
    </source>
</evidence>
<organism evidence="15 16">
    <name type="scientific">Chaetoceros tenuissimus</name>
    <dbReference type="NCBI Taxonomy" id="426638"/>
    <lineage>
        <taxon>Eukaryota</taxon>
        <taxon>Sar</taxon>
        <taxon>Stramenopiles</taxon>
        <taxon>Ochrophyta</taxon>
        <taxon>Bacillariophyta</taxon>
        <taxon>Coscinodiscophyceae</taxon>
        <taxon>Chaetocerotophycidae</taxon>
        <taxon>Chaetocerotales</taxon>
        <taxon>Chaetocerotaceae</taxon>
        <taxon>Chaetoceros</taxon>
    </lineage>
</organism>
<comment type="similarity">
    <text evidence="2">Belongs to the Dus family. Dus3 subfamily.</text>
</comment>
<dbReference type="GO" id="GO:0003723">
    <property type="term" value="F:RNA binding"/>
    <property type="evidence" value="ECO:0007669"/>
    <property type="project" value="TreeGrafter"/>
</dbReference>
<feature type="compositionally biased region" description="Basic residues" evidence="13">
    <location>
        <begin position="384"/>
        <end position="393"/>
    </location>
</feature>
<dbReference type="CDD" id="cd02801">
    <property type="entry name" value="DUS_like_FMN"/>
    <property type="match status" value="1"/>
</dbReference>
<protein>
    <recommendedName>
        <fullName evidence="3">tRNA-dihydrouridine(47) synthase [NAD(P)(+)]</fullName>
        <ecNumber evidence="3">1.3.1.89</ecNumber>
    </recommendedName>
</protein>
<comment type="cofactor">
    <cofactor evidence="1">
        <name>FMN</name>
        <dbReference type="ChEBI" id="CHEBI:58210"/>
    </cofactor>
</comment>
<evidence type="ECO:0000256" key="3">
    <source>
        <dbReference type="ARBA" id="ARBA00012376"/>
    </source>
</evidence>
<evidence type="ECO:0000256" key="9">
    <source>
        <dbReference type="ARBA" id="ARBA00048266"/>
    </source>
</evidence>